<reference evidence="1" key="1">
    <citation type="journal article" date="2020" name="mSystems">
        <title>Genome- and Community-Level Interaction Insights into Carbon Utilization and Element Cycling Functions of Hydrothermarchaeota in Hydrothermal Sediment.</title>
        <authorList>
            <person name="Zhou Z."/>
            <person name="Liu Y."/>
            <person name="Xu W."/>
            <person name="Pan J."/>
            <person name="Luo Z.H."/>
            <person name="Li M."/>
        </authorList>
    </citation>
    <scope>NUCLEOTIDE SEQUENCE [LARGE SCALE GENOMIC DNA]</scope>
    <source>
        <strain evidence="1">SpSt-1217</strain>
    </source>
</reference>
<accession>A0A831LLX9</accession>
<sequence length="113" mass="11910">MKKIALMLFGIAFIGMLTVEAQVRRVTGTVTGADDGSPIPGVSVVIRGTTLGTVTNIDGEYTLQVPQESNVLIFSFVGMASQEVAIDGRTNINVVMESQTIGVDEVMVVAYGT</sequence>
<dbReference type="InterPro" id="IPR008969">
    <property type="entry name" value="CarboxyPept-like_regulatory"/>
</dbReference>
<dbReference type="EMBL" id="DSDK01000533">
    <property type="protein sequence ID" value="HDR51915.1"/>
    <property type="molecule type" value="Genomic_DNA"/>
</dbReference>
<dbReference type="Pfam" id="PF13715">
    <property type="entry name" value="CarbopepD_reg_2"/>
    <property type="match status" value="1"/>
</dbReference>
<proteinExistence type="predicted"/>
<name>A0A831LLX9_9BACT</name>
<dbReference type="SUPFAM" id="SSF49464">
    <property type="entry name" value="Carboxypeptidase regulatory domain-like"/>
    <property type="match status" value="1"/>
</dbReference>
<organism evidence="1">
    <name type="scientific">Mariniphaga anaerophila</name>
    <dbReference type="NCBI Taxonomy" id="1484053"/>
    <lineage>
        <taxon>Bacteria</taxon>
        <taxon>Pseudomonadati</taxon>
        <taxon>Bacteroidota</taxon>
        <taxon>Bacteroidia</taxon>
        <taxon>Marinilabiliales</taxon>
        <taxon>Prolixibacteraceae</taxon>
        <taxon>Mariniphaga</taxon>
    </lineage>
</organism>
<dbReference type="AlphaFoldDB" id="A0A831LLX9"/>
<comment type="caution">
    <text evidence="1">The sequence shown here is derived from an EMBL/GenBank/DDBJ whole genome shotgun (WGS) entry which is preliminary data.</text>
</comment>
<dbReference type="Gene3D" id="2.60.40.1120">
    <property type="entry name" value="Carboxypeptidase-like, regulatory domain"/>
    <property type="match status" value="1"/>
</dbReference>
<protein>
    <submittedName>
        <fullName evidence="1">SusC/RagA family TonB-linked outer membrane protein</fullName>
    </submittedName>
</protein>
<dbReference type="FunFam" id="2.60.40.1120:FF:000003">
    <property type="entry name" value="Outer membrane protein Omp121"/>
    <property type="match status" value="1"/>
</dbReference>
<dbReference type="Proteomes" id="UP000886047">
    <property type="component" value="Unassembled WGS sequence"/>
</dbReference>
<feature type="non-terminal residue" evidence="1">
    <location>
        <position position="113"/>
    </location>
</feature>
<evidence type="ECO:0000313" key="1">
    <source>
        <dbReference type="EMBL" id="HDR51915.1"/>
    </source>
</evidence>
<gene>
    <name evidence="1" type="ORF">ENN90_09920</name>
</gene>